<dbReference type="EMBL" id="KN880598">
    <property type="protein sequence ID" value="KIY65252.1"/>
    <property type="molecule type" value="Genomic_DNA"/>
</dbReference>
<evidence type="ECO:0000313" key="1">
    <source>
        <dbReference type="EMBL" id="KIY65252.1"/>
    </source>
</evidence>
<keyword evidence="2" id="KW-1185">Reference proteome</keyword>
<gene>
    <name evidence="1" type="ORF">CYLTODRAFT_412749</name>
</gene>
<evidence type="ECO:0000313" key="2">
    <source>
        <dbReference type="Proteomes" id="UP000054007"/>
    </source>
</evidence>
<proteinExistence type="predicted"/>
<dbReference type="AlphaFoldDB" id="A0A0D7B446"/>
<organism evidence="1 2">
    <name type="scientific">Cylindrobasidium torrendii FP15055 ss-10</name>
    <dbReference type="NCBI Taxonomy" id="1314674"/>
    <lineage>
        <taxon>Eukaryota</taxon>
        <taxon>Fungi</taxon>
        <taxon>Dikarya</taxon>
        <taxon>Basidiomycota</taxon>
        <taxon>Agaricomycotina</taxon>
        <taxon>Agaricomycetes</taxon>
        <taxon>Agaricomycetidae</taxon>
        <taxon>Agaricales</taxon>
        <taxon>Marasmiineae</taxon>
        <taxon>Physalacriaceae</taxon>
        <taxon>Cylindrobasidium</taxon>
    </lineage>
</organism>
<name>A0A0D7B446_9AGAR</name>
<sequence>MTGHISSTSFFLAMGRRKLYASKEEAAEAHRQASNKYYRRHRKTVLRKAEGAQVSTTSKLSTPARPTKLMVLKTKLADTLTTLEGLTGGAHVEYCQSLVSTASQSSSKHACDSLTSALNCIEALEHDSNDIALKVLSLSGAYAFKDARRSVDTIAKIRGWVYELWETVFTDSNHPVALKDAVAGGALLFQKHVAG</sequence>
<accession>A0A0D7B446</accession>
<protein>
    <submittedName>
        <fullName evidence="1">Uncharacterized protein</fullName>
    </submittedName>
</protein>
<reference evidence="1 2" key="1">
    <citation type="journal article" date="2015" name="Fungal Genet. Biol.">
        <title>Evolution of novel wood decay mechanisms in Agaricales revealed by the genome sequences of Fistulina hepatica and Cylindrobasidium torrendii.</title>
        <authorList>
            <person name="Floudas D."/>
            <person name="Held B.W."/>
            <person name="Riley R."/>
            <person name="Nagy L.G."/>
            <person name="Koehler G."/>
            <person name="Ransdell A.S."/>
            <person name="Younus H."/>
            <person name="Chow J."/>
            <person name="Chiniquy J."/>
            <person name="Lipzen A."/>
            <person name="Tritt A."/>
            <person name="Sun H."/>
            <person name="Haridas S."/>
            <person name="LaButti K."/>
            <person name="Ohm R.A."/>
            <person name="Kues U."/>
            <person name="Blanchette R.A."/>
            <person name="Grigoriev I.V."/>
            <person name="Minto R.E."/>
            <person name="Hibbett D.S."/>
        </authorList>
    </citation>
    <scope>NUCLEOTIDE SEQUENCE [LARGE SCALE GENOMIC DNA]</scope>
    <source>
        <strain evidence="1 2">FP15055 ss-10</strain>
    </source>
</reference>
<dbReference type="Proteomes" id="UP000054007">
    <property type="component" value="Unassembled WGS sequence"/>
</dbReference>